<evidence type="ECO:0000313" key="3">
    <source>
        <dbReference type="EMBL" id="PPQ95237.1"/>
    </source>
</evidence>
<gene>
    <name evidence="3" type="ORF">CVT26_014928</name>
</gene>
<organism evidence="3 4">
    <name type="scientific">Gymnopilus dilepis</name>
    <dbReference type="NCBI Taxonomy" id="231916"/>
    <lineage>
        <taxon>Eukaryota</taxon>
        <taxon>Fungi</taxon>
        <taxon>Dikarya</taxon>
        <taxon>Basidiomycota</taxon>
        <taxon>Agaricomycotina</taxon>
        <taxon>Agaricomycetes</taxon>
        <taxon>Agaricomycetidae</taxon>
        <taxon>Agaricales</taxon>
        <taxon>Agaricineae</taxon>
        <taxon>Hymenogastraceae</taxon>
        <taxon>Gymnopilus</taxon>
    </lineage>
</organism>
<dbReference type="InParanoid" id="A0A409XWU6"/>
<feature type="compositionally biased region" description="Polar residues" evidence="2">
    <location>
        <begin position="144"/>
        <end position="167"/>
    </location>
</feature>
<keyword evidence="1" id="KW-0175">Coiled coil</keyword>
<feature type="region of interest" description="Disordered" evidence="2">
    <location>
        <begin position="66"/>
        <end position="125"/>
    </location>
</feature>
<protein>
    <submittedName>
        <fullName evidence="3">Uncharacterized protein</fullName>
    </submittedName>
</protein>
<feature type="region of interest" description="Disordered" evidence="2">
    <location>
        <begin position="1"/>
        <end position="49"/>
    </location>
</feature>
<feature type="compositionally biased region" description="Polar residues" evidence="2">
    <location>
        <begin position="183"/>
        <end position="214"/>
    </location>
</feature>
<feature type="coiled-coil region" evidence="1">
    <location>
        <begin position="267"/>
        <end position="325"/>
    </location>
</feature>
<feature type="region of interest" description="Disordered" evidence="2">
    <location>
        <begin position="144"/>
        <end position="246"/>
    </location>
</feature>
<reference evidence="3 4" key="1">
    <citation type="journal article" date="2018" name="Evol. Lett.">
        <title>Horizontal gene cluster transfer increased hallucinogenic mushroom diversity.</title>
        <authorList>
            <person name="Reynolds H.T."/>
            <person name="Vijayakumar V."/>
            <person name="Gluck-Thaler E."/>
            <person name="Korotkin H.B."/>
            <person name="Matheny P.B."/>
            <person name="Slot J.C."/>
        </authorList>
    </citation>
    <scope>NUCLEOTIDE SEQUENCE [LARGE SCALE GENOMIC DNA]</scope>
    <source>
        <strain evidence="3 4">SRW20</strain>
    </source>
</reference>
<proteinExistence type="predicted"/>
<sequence>MYGGYSSPPLTNNPFIPNGGPASSRFPDLSTPPINSGQPQYASWGDSSLTGGGGYLQQQGIYQQQQQPLQQGYPQQQLQYGQTGYGQPQQPIGYGTPGGGGGYIASPTQSYPSPGGSGFQPSSSFGQQLASSATISGSSYSYLTGQQQQAQNPNSYNPAQQQLQNNPGYIPQFDPYANLGSWEGSNNNASTPGGNPSASNLAQSFSTGSTTSNYSTAPSFSSSGSSSSIPPGGYGLSPSGDPHPRDYIRTHKAEVEAWDNYAWKQLIGSFEALMKAWEGRKEELKRRAGELLTQMQGGYGGYYNLAQIQQEGARLQALHKEAESNFGVYNLCSALFRVQLTTGTVAASTFQIKEVFSGYRQSGDLASKRRVREATNAALQGLPGWPQPY</sequence>
<evidence type="ECO:0000256" key="2">
    <source>
        <dbReference type="SAM" id="MobiDB-lite"/>
    </source>
</evidence>
<comment type="caution">
    <text evidence="3">The sequence shown here is derived from an EMBL/GenBank/DDBJ whole genome shotgun (WGS) entry which is preliminary data.</text>
</comment>
<dbReference type="Proteomes" id="UP000284706">
    <property type="component" value="Unassembled WGS sequence"/>
</dbReference>
<feature type="compositionally biased region" description="Low complexity" evidence="2">
    <location>
        <begin position="215"/>
        <end position="240"/>
    </location>
</feature>
<evidence type="ECO:0000256" key="1">
    <source>
        <dbReference type="SAM" id="Coils"/>
    </source>
</evidence>
<feature type="compositionally biased region" description="Low complexity" evidence="2">
    <location>
        <begin position="109"/>
        <end position="125"/>
    </location>
</feature>
<dbReference type="STRING" id="231916.A0A409XWU6"/>
<accession>A0A409XWU6</accession>
<feature type="compositionally biased region" description="Polar residues" evidence="2">
    <location>
        <begin position="32"/>
        <end position="49"/>
    </location>
</feature>
<evidence type="ECO:0000313" key="4">
    <source>
        <dbReference type="Proteomes" id="UP000284706"/>
    </source>
</evidence>
<dbReference type="AlphaFoldDB" id="A0A409XWU6"/>
<keyword evidence="4" id="KW-1185">Reference proteome</keyword>
<feature type="compositionally biased region" description="Low complexity" evidence="2">
    <location>
        <begin position="66"/>
        <end position="94"/>
    </location>
</feature>
<dbReference type="EMBL" id="NHYE01001431">
    <property type="protein sequence ID" value="PPQ95237.1"/>
    <property type="molecule type" value="Genomic_DNA"/>
</dbReference>
<dbReference type="OrthoDB" id="3253876at2759"/>
<name>A0A409XWU6_9AGAR</name>